<feature type="non-terminal residue" evidence="1">
    <location>
        <position position="61"/>
    </location>
</feature>
<evidence type="ECO:0000313" key="2">
    <source>
        <dbReference type="Proteomes" id="UP000479710"/>
    </source>
</evidence>
<dbReference type="AlphaFoldDB" id="A0A6G1CGZ6"/>
<comment type="caution">
    <text evidence="1">The sequence shown here is derived from an EMBL/GenBank/DDBJ whole genome shotgun (WGS) entry which is preliminary data.</text>
</comment>
<proteinExistence type="predicted"/>
<dbReference type="EMBL" id="SPHZ02000009">
    <property type="protein sequence ID" value="KAF0899905.1"/>
    <property type="molecule type" value="Genomic_DNA"/>
</dbReference>
<gene>
    <name evidence="1" type="ORF">E2562_025471</name>
</gene>
<sequence length="61" mass="7064">MQAALETTFSKVEYGDFEWPLEWATPVNLKNKSPIEGDQQSYKRALGLWRQPICTYALSKQ</sequence>
<reference evidence="1 2" key="1">
    <citation type="submission" date="2019-11" db="EMBL/GenBank/DDBJ databases">
        <title>Whole genome sequence of Oryza granulata.</title>
        <authorList>
            <person name="Li W."/>
        </authorList>
    </citation>
    <scope>NUCLEOTIDE SEQUENCE [LARGE SCALE GENOMIC DNA]</scope>
    <source>
        <strain evidence="2">cv. Menghai</strain>
        <tissue evidence="1">Leaf</tissue>
    </source>
</reference>
<name>A0A6G1CGZ6_9ORYZ</name>
<accession>A0A6G1CGZ6</accession>
<protein>
    <submittedName>
        <fullName evidence="1">Uncharacterized protein</fullName>
    </submittedName>
</protein>
<keyword evidence="2" id="KW-1185">Reference proteome</keyword>
<dbReference type="Proteomes" id="UP000479710">
    <property type="component" value="Unassembled WGS sequence"/>
</dbReference>
<evidence type="ECO:0000313" key="1">
    <source>
        <dbReference type="EMBL" id="KAF0899905.1"/>
    </source>
</evidence>
<organism evidence="1 2">
    <name type="scientific">Oryza meyeriana var. granulata</name>
    <dbReference type="NCBI Taxonomy" id="110450"/>
    <lineage>
        <taxon>Eukaryota</taxon>
        <taxon>Viridiplantae</taxon>
        <taxon>Streptophyta</taxon>
        <taxon>Embryophyta</taxon>
        <taxon>Tracheophyta</taxon>
        <taxon>Spermatophyta</taxon>
        <taxon>Magnoliopsida</taxon>
        <taxon>Liliopsida</taxon>
        <taxon>Poales</taxon>
        <taxon>Poaceae</taxon>
        <taxon>BOP clade</taxon>
        <taxon>Oryzoideae</taxon>
        <taxon>Oryzeae</taxon>
        <taxon>Oryzinae</taxon>
        <taxon>Oryza</taxon>
        <taxon>Oryza meyeriana</taxon>
    </lineage>
</organism>